<dbReference type="EMBL" id="NJES01000276">
    <property type="protein sequence ID" value="PHH74409.1"/>
    <property type="molecule type" value="Genomic_DNA"/>
</dbReference>
<sequence length="123" mass="13584">MLLATISSVLLLATANAQLDRRSDDARSLIPRSQSHDFEFLMKTTEVTTMFLKDTGLPGLDLDIPPRPWDVCVAALRLYRLHDGVDTVRRCGVDFQGSCDTSCRGYEINIGGCADNFFIAIEG</sequence>
<evidence type="ECO:0000313" key="3">
    <source>
        <dbReference type="Proteomes" id="UP000226431"/>
    </source>
</evidence>
<evidence type="ECO:0000313" key="2">
    <source>
        <dbReference type="EMBL" id="PHH74409.1"/>
    </source>
</evidence>
<feature type="signal peptide" evidence="1">
    <location>
        <begin position="1"/>
        <end position="17"/>
    </location>
</feature>
<evidence type="ECO:0000256" key="1">
    <source>
        <dbReference type="SAM" id="SignalP"/>
    </source>
</evidence>
<name>A0A2C5XJ89_9HYPO</name>
<reference evidence="2 3" key="1">
    <citation type="submission" date="2017-06" db="EMBL/GenBank/DDBJ databases">
        <title>Ant-infecting Ophiocordyceps genomes reveal a high diversity of potential behavioral manipulation genes and a possible major role for enterotoxins.</title>
        <authorList>
            <person name="De Bekker C."/>
            <person name="Evans H.C."/>
            <person name="Brachmann A."/>
            <person name="Hughes D.P."/>
        </authorList>
    </citation>
    <scope>NUCLEOTIDE SEQUENCE [LARGE SCALE GENOMIC DNA]</scope>
    <source>
        <strain evidence="2 3">Map16</strain>
    </source>
</reference>
<dbReference type="Proteomes" id="UP000226431">
    <property type="component" value="Unassembled WGS sequence"/>
</dbReference>
<keyword evidence="1" id="KW-0732">Signal</keyword>
<dbReference type="AlphaFoldDB" id="A0A2C5XJ89"/>
<protein>
    <submittedName>
        <fullName evidence="2">Uncharacterized protein</fullName>
    </submittedName>
</protein>
<gene>
    <name evidence="2" type="ORF">CDD80_3104</name>
</gene>
<proteinExistence type="predicted"/>
<feature type="chain" id="PRO_5012474142" evidence="1">
    <location>
        <begin position="18"/>
        <end position="123"/>
    </location>
</feature>
<keyword evidence="3" id="KW-1185">Reference proteome</keyword>
<accession>A0A2C5XJ89</accession>
<organism evidence="2 3">
    <name type="scientific">Ophiocordyceps camponoti-rufipedis</name>
    <dbReference type="NCBI Taxonomy" id="2004952"/>
    <lineage>
        <taxon>Eukaryota</taxon>
        <taxon>Fungi</taxon>
        <taxon>Dikarya</taxon>
        <taxon>Ascomycota</taxon>
        <taxon>Pezizomycotina</taxon>
        <taxon>Sordariomycetes</taxon>
        <taxon>Hypocreomycetidae</taxon>
        <taxon>Hypocreales</taxon>
        <taxon>Ophiocordycipitaceae</taxon>
        <taxon>Ophiocordyceps</taxon>
    </lineage>
</organism>
<comment type="caution">
    <text evidence="2">The sequence shown here is derived from an EMBL/GenBank/DDBJ whole genome shotgun (WGS) entry which is preliminary data.</text>
</comment>